<feature type="compositionally biased region" description="Basic residues" evidence="1">
    <location>
        <begin position="16"/>
        <end position="25"/>
    </location>
</feature>
<evidence type="ECO:0000256" key="1">
    <source>
        <dbReference type="SAM" id="MobiDB-lite"/>
    </source>
</evidence>
<feature type="region of interest" description="Disordered" evidence="1">
    <location>
        <begin position="1"/>
        <end position="41"/>
    </location>
</feature>
<name>A0A317ZSK0_9MICO</name>
<feature type="domain" description="Thioredoxin-like fold" evidence="3">
    <location>
        <begin position="181"/>
        <end position="337"/>
    </location>
</feature>
<dbReference type="EMBL" id="QHLY01000012">
    <property type="protein sequence ID" value="PXA67704.1"/>
    <property type="molecule type" value="Genomic_DNA"/>
</dbReference>
<dbReference type="Proteomes" id="UP000246722">
    <property type="component" value="Unassembled WGS sequence"/>
</dbReference>
<keyword evidence="2" id="KW-0812">Transmembrane</keyword>
<gene>
    <name evidence="5" type="ORF">CTB96_13460</name>
</gene>
<evidence type="ECO:0000313" key="5">
    <source>
        <dbReference type="EMBL" id="PXA67704.1"/>
    </source>
</evidence>
<evidence type="ECO:0008006" key="7">
    <source>
        <dbReference type="Google" id="ProtNLM"/>
    </source>
</evidence>
<organism evidence="5 6">
    <name type="scientific">Cryobacterium arcticum</name>
    <dbReference type="NCBI Taxonomy" id="670052"/>
    <lineage>
        <taxon>Bacteria</taxon>
        <taxon>Bacillati</taxon>
        <taxon>Actinomycetota</taxon>
        <taxon>Actinomycetes</taxon>
        <taxon>Micrococcales</taxon>
        <taxon>Microbacteriaceae</taxon>
        <taxon>Cryobacterium</taxon>
    </lineage>
</organism>
<accession>A0A317ZSK0</accession>
<feature type="domain" description="DUF4190" evidence="4">
    <location>
        <begin position="75"/>
        <end position="129"/>
    </location>
</feature>
<keyword evidence="6" id="KW-1185">Reference proteome</keyword>
<comment type="caution">
    <text evidence="5">The sequence shown here is derived from an EMBL/GenBank/DDBJ whole genome shotgun (WGS) entry which is preliminary data.</text>
</comment>
<dbReference type="OrthoDB" id="117402at2"/>
<feature type="transmembrane region" description="Helical" evidence="2">
    <location>
        <begin position="110"/>
        <end position="143"/>
    </location>
</feature>
<dbReference type="SUPFAM" id="SSF52833">
    <property type="entry name" value="Thioredoxin-like"/>
    <property type="match status" value="1"/>
</dbReference>
<dbReference type="Gene3D" id="3.40.30.10">
    <property type="entry name" value="Glutaredoxin"/>
    <property type="match status" value="1"/>
</dbReference>
<evidence type="ECO:0000256" key="2">
    <source>
        <dbReference type="SAM" id="Phobius"/>
    </source>
</evidence>
<dbReference type="InterPro" id="IPR036249">
    <property type="entry name" value="Thioredoxin-like_sf"/>
</dbReference>
<evidence type="ECO:0000259" key="4">
    <source>
        <dbReference type="Pfam" id="PF13828"/>
    </source>
</evidence>
<keyword evidence="2" id="KW-0472">Membrane</keyword>
<dbReference type="Pfam" id="PF13462">
    <property type="entry name" value="Thioredoxin_4"/>
    <property type="match status" value="1"/>
</dbReference>
<keyword evidence="2" id="KW-1133">Transmembrane helix</keyword>
<feature type="transmembrane region" description="Helical" evidence="2">
    <location>
        <begin position="75"/>
        <end position="98"/>
    </location>
</feature>
<dbReference type="AlphaFoldDB" id="A0A317ZSK0"/>
<evidence type="ECO:0000313" key="6">
    <source>
        <dbReference type="Proteomes" id="UP000246722"/>
    </source>
</evidence>
<dbReference type="Pfam" id="PF13828">
    <property type="entry name" value="DUF4190"/>
    <property type="match status" value="1"/>
</dbReference>
<sequence>MTPPGSSTDSSAGSPRRLHPSKRSSARPGCARSRDGSMRGRTVTEQADYPDQNAPGAVPAAGPYYGPVAPRTNTLSIISLVTGFFCSVAAVITGHIALNQIKRTGEAGRGLAIAGLVLGYVGVGVTALLIVLAIVFATTFGLIFSSIVGNTSSVPSLDASGQIGAAYLDDGYLQAGSGDTIVDLYIDPMCPYCGQFELANGRAIATLVDDGSITVRVHALTFLDPASQGSDYSTRAANALTCEAAINPDSMLDYMAALFASQPAEGTTGLSDDELSALSTGAGSIDDCVATAPYADWSQQNTDDALTGPIPGAEIASIQGTPTVLVNGSQYQGPIDDPQAFVEFVVGAAS</sequence>
<proteinExistence type="predicted"/>
<feature type="compositionally biased region" description="Polar residues" evidence="1">
    <location>
        <begin position="1"/>
        <end position="13"/>
    </location>
</feature>
<evidence type="ECO:0000259" key="3">
    <source>
        <dbReference type="Pfam" id="PF13462"/>
    </source>
</evidence>
<dbReference type="CDD" id="cd02972">
    <property type="entry name" value="DsbA_family"/>
    <property type="match status" value="1"/>
</dbReference>
<reference evidence="5 6" key="1">
    <citation type="submission" date="2018-05" db="EMBL/GenBank/DDBJ databases">
        <title>Genetic diversity of glacier-inhabiting Cryobacterium bacteria in China and description of Cryobacterium mengkeensis sp. nov. and Arthrobacter glacialis sp. nov.</title>
        <authorList>
            <person name="Liu Q."/>
            <person name="Xin Y.-H."/>
        </authorList>
    </citation>
    <scope>NUCLEOTIDE SEQUENCE [LARGE SCALE GENOMIC DNA]</scope>
    <source>
        <strain evidence="5 6">SK-1</strain>
    </source>
</reference>
<dbReference type="InterPro" id="IPR025241">
    <property type="entry name" value="DUF4190"/>
</dbReference>
<dbReference type="InterPro" id="IPR012336">
    <property type="entry name" value="Thioredoxin-like_fold"/>
</dbReference>
<protein>
    <recommendedName>
        <fullName evidence="7">DUF4190 domain-containing protein</fullName>
    </recommendedName>
</protein>